<keyword evidence="8" id="KW-1185">Reference proteome</keyword>
<feature type="binding site" evidence="6">
    <location>
        <position position="81"/>
    </location>
    <ligand>
        <name>(2E)-4-hydroxy-3-methylbut-2-enyl diphosphate</name>
        <dbReference type="ChEBI" id="CHEBI:128753"/>
    </ligand>
</feature>
<dbReference type="PANTHER" id="PTHR30426:SF0">
    <property type="entry name" value="4-HYDROXY-3-METHYLBUT-2-ENYL DIPHOSPHATE REDUCTASE"/>
    <property type="match status" value="1"/>
</dbReference>
<feature type="binding site" evidence="6">
    <location>
        <position position="43"/>
    </location>
    <ligand>
        <name>(2E)-4-hydroxy-3-methylbut-2-enyl diphosphate</name>
        <dbReference type="ChEBI" id="CHEBI:128753"/>
    </ligand>
</feature>
<evidence type="ECO:0000313" key="8">
    <source>
        <dbReference type="Proteomes" id="UP001065593"/>
    </source>
</evidence>
<dbReference type="RefSeq" id="WP_264988355.1">
    <property type="nucleotide sequence ID" value="NZ_BRZA01000002.1"/>
</dbReference>
<accession>A0ABQ5NJW0</accession>
<evidence type="ECO:0000256" key="1">
    <source>
        <dbReference type="ARBA" id="ARBA00022485"/>
    </source>
</evidence>
<feature type="binding site" evidence="6">
    <location>
        <position position="226"/>
    </location>
    <ligand>
        <name>(2E)-4-hydroxy-3-methylbut-2-enyl diphosphate</name>
        <dbReference type="ChEBI" id="CHEBI:128753"/>
    </ligand>
</feature>
<comment type="caution">
    <text evidence="6">Lacks conserved residue(s) required for the propagation of feature annotation.</text>
</comment>
<feature type="binding site" evidence="6">
    <location>
        <position position="226"/>
    </location>
    <ligand>
        <name>dimethylallyl diphosphate</name>
        <dbReference type="ChEBI" id="CHEBI:57623"/>
    </ligand>
</feature>
<dbReference type="NCBIfam" id="TIGR00216">
    <property type="entry name" value="ispH_lytB"/>
    <property type="match status" value="1"/>
</dbReference>
<dbReference type="Proteomes" id="UP001065593">
    <property type="component" value="Unassembled WGS sequence"/>
</dbReference>
<feature type="binding site" evidence="6">
    <location>
        <position position="131"/>
    </location>
    <ligand>
        <name>isopentenyl diphosphate</name>
        <dbReference type="ChEBI" id="CHEBI:128769"/>
    </ligand>
</feature>
<evidence type="ECO:0000256" key="4">
    <source>
        <dbReference type="ARBA" id="ARBA00023004"/>
    </source>
</evidence>
<dbReference type="NCBIfam" id="NF002187">
    <property type="entry name" value="PRK01045.1-1"/>
    <property type="match status" value="1"/>
</dbReference>
<feature type="binding site" evidence="6">
    <location>
        <position position="131"/>
    </location>
    <ligand>
        <name>dimethylallyl diphosphate</name>
        <dbReference type="ChEBI" id="CHEBI:57623"/>
    </ligand>
</feature>
<feature type="binding site" evidence="6">
    <location>
        <position position="81"/>
    </location>
    <ligand>
        <name>dimethylallyl diphosphate</name>
        <dbReference type="ChEBI" id="CHEBI:57623"/>
    </ligand>
</feature>
<evidence type="ECO:0000256" key="2">
    <source>
        <dbReference type="ARBA" id="ARBA00022723"/>
    </source>
</evidence>
<dbReference type="PANTHER" id="PTHR30426">
    <property type="entry name" value="4-HYDROXY-3-METHYLBUT-2-ENYL DIPHOSPHATE REDUCTASE"/>
    <property type="match status" value="1"/>
</dbReference>
<evidence type="ECO:0000256" key="5">
    <source>
        <dbReference type="ARBA" id="ARBA00023014"/>
    </source>
</evidence>
<dbReference type="CDD" id="cd13944">
    <property type="entry name" value="lytB_ispH"/>
    <property type="match status" value="1"/>
</dbReference>
<comment type="similarity">
    <text evidence="6">Belongs to the IspH family.</text>
</comment>
<comment type="pathway">
    <text evidence="6">Isoprenoid biosynthesis; dimethylallyl diphosphate biosynthesis; dimethylallyl diphosphate from (2E)-4-hydroxy-3-methylbutenyl diphosphate: step 1/1.</text>
</comment>
<keyword evidence="6" id="KW-0414">Isoprene biosynthesis</keyword>
<comment type="cofactor">
    <cofactor evidence="6">
        <name>[4Fe-4S] cluster</name>
        <dbReference type="ChEBI" id="CHEBI:49883"/>
    </cofactor>
    <text evidence="6">Binds 1 [4Fe-4S] cluster per subunit.</text>
</comment>
<protein>
    <recommendedName>
        <fullName evidence="6">4-hydroxy-3-methylbut-2-enyl diphosphate reductase</fullName>
        <shortName evidence="6">HMBPP reductase</shortName>
        <ecNumber evidence="6">1.17.7.4</ecNumber>
    </recommendedName>
</protein>
<feature type="binding site" evidence="6">
    <location>
        <position position="170"/>
    </location>
    <ligand>
        <name>(2E)-4-hydroxy-3-methylbut-2-enyl diphosphate</name>
        <dbReference type="ChEBI" id="CHEBI:128753"/>
    </ligand>
</feature>
<feature type="binding site" evidence="6">
    <location>
        <position position="271"/>
    </location>
    <ligand>
        <name>dimethylallyl diphosphate</name>
        <dbReference type="ChEBI" id="CHEBI:57623"/>
    </ligand>
</feature>
<dbReference type="Gene3D" id="3.40.50.11270">
    <property type="match status" value="1"/>
</dbReference>
<keyword evidence="3 6" id="KW-0560">Oxidoreductase</keyword>
<feature type="binding site" evidence="6">
    <location>
        <position position="103"/>
    </location>
    <ligand>
        <name>[4Fe-4S] cluster</name>
        <dbReference type="ChEBI" id="CHEBI:49883"/>
    </ligand>
</feature>
<comment type="catalytic activity">
    <reaction evidence="6">
        <text>dimethylallyl diphosphate + 2 oxidized [2Fe-2S]-[ferredoxin] + H2O = (2E)-4-hydroxy-3-methylbut-2-enyl diphosphate + 2 reduced [2Fe-2S]-[ferredoxin] + 2 H(+)</text>
        <dbReference type="Rhea" id="RHEA:24825"/>
        <dbReference type="Rhea" id="RHEA-COMP:10000"/>
        <dbReference type="Rhea" id="RHEA-COMP:10001"/>
        <dbReference type="ChEBI" id="CHEBI:15377"/>
        <dbReference type="ChEBI" id="CHEBI:15378"/>
        <dbReference type="ChEBI" id="CHEBI:33737"/>
        <dbReference type="ChEBI" id="CHEBI:33738"/>
        <dbReference type="ChEBI" id="CHEBI:57623"/>
        <dbReference type="ChEBI" id="CHEBI:128753"/>
        <dbReference type="EC" id="1.17.7.4"/>
    </reaction>
</comment>
<proteinExistence type="inferred from homology"/>
<feature type="binding site" evidence="6">
    <location>
        <position position="43"/>
    </location>
    <ligand>
        <name>isopentenyl diphosphate</name>
        <dbReference type="ChEBI" id="CHEBI:128769"/>
    </ligand>
</feature>
<feature type="binding site" evidence="6">
    <location>
        <position position="271"/>
    </location>
    <ligand>
        <name>isopentenyl diphosphate</name>
        <dbReference type="ChEBI" id="CHEBI:128769"/>
    </ligand>
</feature>
<comment type="pathway">
    <text evidence="6">Isoprenoid biosynthesis; isopentenyl diphosphate biosynthesis via DXP pathway; isopentenyl diphosphate from 1-deoxy-D-xylulose 5-phosphate: step 6/6.</text>
</comment>
<feature type="binding site" evidence="6">
    <location>
        <position position="81"/>
    </location>
    <ligand>
        <name>isopentenyl diphosphate</name>
        <dbReference type="ChEBI" id="CHEBI:128769"/>
    </ligand>
</feature>
<feature type="binding site" evidence="6">
    <location>
        <position position="131"/>
    </location>
    <ligand>
        <name>(2E)-4-hydroxy-3-methylbut-2-enyl diphosphate</name>
        <dbReference type="ChEBI" id="CHEBI:128753"/>
    </ligand>
</feature>
<gene>
    <name evidence="6 7" type="primary">ispH</name>
    <name evidence="7" type="ORF">LYSBPC_17190</name>
</gene>
<dbReference type="EMBL" id="BRZA01000002">
    <property type="protein sequence ID" value="GLC88592.1"/>
    <property type="molecule type" value="Genomic_DNA"/>
</dbReference>
<keyword evidence="2 6" id="KW-0479">Metal-binding</keyword>
<dbReference type="InterPro" id="IPR003451">
    <property type="entry name" value="LytB/IspH"/>
</dbReference>
<dbReference type="HAMAP" id="MF_00191">
    <property type="entry name" value="IspH"/>
    <property type="match status" value="1"/>
</dbReference>
<feature type="binding site" evidence="6">
    <location>
        <position position="43"/>
    </location>
    <ligand>
        <name>dimethylallyl diphosphate</name>
        <dbReference type="ChEBI" id="CHEBI:57623"/>
    </ligand>
</feature>
<feature type="binding site" evidence="6">
    <location>
        <position position="228"/>
    </location>
    <ligand>
        <name>dimethylallyl diphosphate</name>
        <dbReference type="ChEBI" id="CHEBI:57623"/>
    </ligand>
</feature>
<feature type="active site" description="Proton donor" evidence="6">
    <location>
        <position position="133"/>
    </location>
</feature>
<reference evidence="7" key="1">
    <citation type="submission" date="2022-08" db="EMBL/GenBank/DDBJ databases">
        <title>Draft genome sequence of Lysinibacillus sp. strain KH24.</title>
        <authorList>
            <person name="Kanbe H."/>
            <person name="Itoh H."/>
        </authorList>
    </citation>
    <scope>NUCLEOTIDE SEQUENCE</scope>
    <source>
        <strain evidence="7">KH24</strain>
    </source>
</reference>
<feature type="binding site" evidence="6">
    <location>
        <position position="271"/>
    </location>
    <ligand>
        <name>(2E)-4-hydroxy-3-methylbut-2-enyl diphosphate</name>
        <dbReference type="ChEBI" id="CHEBI:128753"/>
    </ligand>
</feature>
<organism evidence="7 8">
    <name type="scientific">Lysinibacillus piscis</name>
    <dbReference type="NCBI Taxonomy" id="2518931"/>
    <lineage>
        <taxon>Bacteria</taxon>
        <taxon>Bacillati</taxon>
        <taxon>Bacillota</taxon>
        <taxon>Bacilli</taxon>
        <taxon>Bacillales</taxon>
        <taxon>Bacillaceae</taxon>
        <taxon>Lysinibacillus</taxon>
    </lineage>
</organism>
<evidence type="ECO:0000313" key="7">
    <source>
        <dbReference type="EMBL" id="GLC88592.1"/>
    </source>
</evidence>
<comment type="caution">
    <text evidence="7">The sequence shown here is derived from an EMBL/GenBank/DDBJ whole genome shotgun (WGS) entry which is preliminary data.</text>
</comment>
<feature type="binding site" evidence="6">
    <location>
        <position position="228"/>
    </location>
    <ligand>
        <name>isopentenyl diphosphate</name>
        <dbReference type="ChEBI" id="CHEBI:128769"/>
    </ligand>
</feature>
<keyword evidence="4 6" id="KW-0408">Iron</keyword>
<evidence type="ECO:0000256" key="3">
    <source>
        <dbReference type="ARBA" id="ARBA00023002"/>
    </source>
</evidence>
<feature type="binding site" evidence="6">
    <location>
        <position position="12"/>
    </location>
    <ligand>
        <name>[4Fe-4S] cluster</name>
        <dbReference type="ChEBI" id="CHEBI:49883"/>
    </ligand>
</feature>
<name>A0ABQ5NJW0_9BACI</name>
<comment type="catalytic activity">
    <reaction evidence="6">
        <text>isopentenyl diphosphate + 2 oxidized [2Fe-2S]-[ferredoxin] + H2O = (2E)-4-hydroxy-3-methylbut-2-enyl diphosphate + 2 reduced [2Fe-2S]-[ferredoxin] + 2 H(+)</text>
        <dbReference type="Rhea" id="RHEA:24488"/>
        <dbReference type="Rhea" id="RHEA-COMP:10000"/>
        <dbReference type="Rhea" id="RHEA-COMP:10001"/>
        <dbReference type="ChEBI" id="CHEBI:15377"/>
        <dbReference type="ChEBI" id="CHEBI:15378"/>
        <dbReference type="ChEBI" id="CHEBI:33737"/>
        <dbReference type="ChEBI" id="CHEBI:33738"/>
        <dbReference type="ChEBI" id="CHEBI:128753"/>
        <dbReference type="ChEBI" id="CHEBI:128769"/>
        <dbReference type="EC" id="1.17.7.4"/>
    </reaction>
</comment>
<feature type="binding site" evidence="6">
    <location>
        <position position="228"/>
    </location>
    <ligand>
        <name>(2E)-4-hydroxy-3-methylbut-2-enyl diphosphate</name>
        <dbReference type="ChEBI" id="CHEBI:128753"/>
    </ligand>
</feature>
<comment type="function">
    <text evidence="6">Catalyzes the conversion of 1-hydroxy-2-methyl-2-(E)-butenyl 4-diphosphate (HMBPP) into a mixture of isopentenyl diphosphate (IPP) and dimethylallyl diphosphate (DMAPP). Acts in the terminal step of the DOXP/MEP pathway for isoprenoid precursor biosynthesis.</text>
</comment>
<dbReference type="EC" id="1.17.7.4" evidence="6"/>
<dbReference type="Gene3D" id="3.40.1010.20">
    <property type="entry name" value="4-hydroxy-3-methylbut-2-enyl diphosphate reductase, catalytic domain"/>
    <property type="match status" value="2"/>
</dbReference>
<evidence type="ECO:0000256" key="6">
    <source>
        <dbReference type="HAMAP-Rule" id="MF_00191"/>
    </source>
</evidence>
<feature type="binding site" evidence="6">
    <location>
        <position position="198"/>
    </location>
    <ligand>
        <name>[4Fe-4S] cluster</name>
        <dbReference type="ChEBI" id="CHEBI:49883"/>
    </ligand>
</feature>
<keyword evidence="5 6" id="KW-0411">Iron-sulfur</keyword>
<keyword evidence="1 6" id="KW-0004">4Fe-4S</keyword>
<sequence length="324" mass="35769">MQVLKINPRGYCYGVVDAMVIARNAALDKTLPRPIYILGMIVHNKHVTDAFEEDGIITLDGENRLEIIEQVDTGTVIFTAHGVSPEIREIARRKGLVSIDATCPDVTVTHDLIREKSAAGYDIIYIGKKGHPEPEGAIGVAPDHVHLVQSSTDIDTLQLTNHKLLVTNQTTMSQWDVAHLMEHLQEKFPHIEVHKEICLATQVRQEAVAEQAGAAELLIVVGDPKSNNSNRLTQVSVEIAGTPSYRIADVSELKIEWLRGIQTVAVTAGASTPTPIVKEVIAFLEKFDEHDESTHIIQRTVTLDKILPKIKTPTPVTKIMPFDK</sequence>
<feature type="binding site" evidence="6">
    <location>
        <position position="226"/>
    </location>
    <ligand>
        <name>isopentenyl diphosphate</name>
        <dbReference type="ChEBI" id="CHEBI:128769"/>
    </ligand>
</feature>
<dbReference type="Pfam" id="PF02401">
    <property type="entry name" value="LYTB"/>
    <property type="match status" value="1"/>
</dbReference>